<dbReference type="PANTHER" id="PTHR45896">
    <property type="entry name" value="N-ALPHA-ACETYLTRANSFERASE 30"/>
    <property type="match status" value="1"/>
</dbReference>
<evidence type="ECO:0000259" key="18">
    <source>
        <dbReference type="PROSITE" id="PS51186"/>
    </source>
</evidence>
<dbReference type="Gene3D" id="3.40.630.30">
    <property type="match status" value="1"/>
</dbReference>
<evidence type="ECO:0000256" key="9">
    <source>
        <dbReference type="ARBA" id="ARBA00051225"/>
    </source>
</evidence>
<dbReference type="SUPFAM" id="SSF55729">
    <property type="entry name" value="Acyl-CoA N-acyltransferases (Nat)"/>
    <property type="match status" value="1"/>
</dbReference>
<keyword evidence="6" id="KW-0012">Acyltransferase</keyword>
<organism evidence="19">
    <name type="scientific">Oikopleura dioica</name>
    <name type="common">Tunicate</name>
    <dbReference type="NCBI Taxonomy" id="34765"/>
    <lineage>
        <taxon>Eukaryota</taxon>
        <taxon>Metazoa</taxon>
        <taxon>Chordata</taxon>
        <taxon>Tunicata</taxon>
        <taxon>Appendicularia</taxon>
        <taxon>Copelata</taxon>
        <taxon>Oikopleuridae</taxon>
        <taxon>Oikopleura</taxon>
    </lineage>
</organism>
<dbReference type="GO" id="GO:0005634">
    <property type="term" value="C:nucleus"/>
    <property type="evidence" value="ECO:0007669"/>
    <property type="project" value="UniProtKB-SubCell"/>
</dbReference>
<comment type="catalytic activity">
    <reaction evidence="8">
        <text>N-terminal L-methionyl-L-isoleucyl-[protein] + acetyl-CoA = N-terminal N(alpha)-acetyl-L-methionyl-L-isoleucyl-[protein] + CoA + H(+)</text>
        <dbReference type="Rhea" id="RHEA:50524"/>
        <dbReference type="Rhea" id="RHEA-COMP:12713"/>
        <dbReference type="Rhea" id="RHEA-COMP:12714"/>
        <dbReference type="ChEBI" id="CHEBI:15378"/>
        <dbReference type="ChEBI" id="CHEBI:57287"/>
        <dbReference type="ChEBI" id="CHEBI:57288"/>
        <dbReference type="ChEBI" id="CHEBI:133379"/>
        <dbReference type="ChEBI" id="CHEBI:133380"/>
        <dbReference type="EC" id="2.3.1.256"/>
    </reaction>
</comment>
<proteinExistence type="inferred from homology"/>
<evidence type="ECO:0000256" key="10">
    <source>
        <dbReference type="ARBA" id="ARBA00052207"/>
    </source>
</evidence>
<evidence type="ECO:0000256" key="4">
    <source>
        <dbReference type="ARBA" id="ARBA00022679"/>
    </source>
</evidence>
<comment type="catalytic activity">
    <reaction evidence="12">
        <text>N-terminal L-methionyl-L-tryptophyl-[protein] + acetyl-CoA = N-terminal N(alpha)-acetyl-L-methionyl-L-tryptophyl-[protein] + CoA + H(+)</text>
        <dbReference type="Rhea" id="RHEA:50560"/>
        <dbReference type="Rhea" id="RHEA-COMP:12724"/>
        <dbReference type="Rhea" id="RHEA-COMP:12725"/>
        <dbReference type="ChEBI" id="CHEBI:15378"/>
        <dbReference type="ChEBI" id="CHEBI:57287"/>
        <dbReference type="ChEBI" id="CHEBI:57288"/>
        <dbReference type="ChEBI" id="CHEBI:133386"/>
        <dbReference type="ChEBI" id="CHEBI:133387"/>
        <dbReference type="EC" id="2.3.1.256"/>
    </reaction>
</comment>
<reference evidence="19" key="1">
    <citation type="journal article" date="2010" name="Science">
        <title>Plasticity of animal genome architecture unmasked by rapid evolution of a pelagic tunicate.</title>
        <authorList>
            <person name="Denoeud F."/>
            <person name="Henriet S."/>
            <person name="Mungpakdee S."/>
            <person name="Aury J.M."/>
            <person name="Da Silva C."/>
            <person name="Brinkmann H."/>
            <person name="Mikhaleva J."/>
            <person name="Olsen L.C."/>
            <person name="Jubin C."/>
            <person name="Canestro C."/>
            <person name="Bouquet J.M."/>
            <person name="Danks G."/>
            <person name="Poulain J."/>
            <person name="Campsteijn C."/>
            <person name="Adamski M."/>
            <person name="Cross I."/>
            <person name="Yadetie F."/>
            <person name="Muffato M."/>
            <person name="Louis A."/>
            <person name="Butcher S."/>
            <person name="Tsagkogeorga G."/>
            <person name="Konrad A."/>
            <person name="Singh S."/>
            <person name="Jensen M.F."/>
            <person name="Cong E.H."/>
            <person name="Eikeseth-Otteraa H."/>
            <person name="Noel B."/>
            <person name="Anthouard V."/>
            <person name="Porcel B.M."/>
            <person name="Kachouri-Lafond R."/>
            <person name="Nishino A."/>
            <person name="Ugolini M."/>
            <person name="Chourrout P."/>
            <person name="Nishida H."/>
            <person name="Aasland R."/>
            <person name="Huzurbazar S."/>
            <person name="Westhof E."/>
            <person name="Delsuc F."/>
            <person name="Lehrach H."/>
            <person name="Reinhardt R."/>
            <person name="Weissenbach J."/>
            <person name="Roy S.W."/>
            <person name="Artiguenave F."/>
            <person name="Postlethwait J.H."/>
            <person name="Manak J.R."/>
            <person name="Thompson E.M."/>
            <person name="Jaillon O."/>
            <person name="Du Pasquier L."/>
            <person name="Boudinot P."/>
            <person name="Liberles D.A."/>
            <person name="Volff J.N."/>
            <person name="Philippe H."/>
            <person name="Lenhard B."/>
            <person name="Roest Crollius H."/>
            <person name="Wincker P."/>
            <person name="Chourrout D."/>
        </authorList>
    </citation>
    <scope>NUCLEOTIDE SEQUENCE [LARGE SCALE GENOMIC DNA]</scope>
</reference>
<comment type="similarity">
    <text evidence="7">Belongs to the acetyltransferase family. MAK3 subfamily.</text>
</comment>
<dbReference type="InterPro" id="IPR016181">
    <property type="entry name" value="Acyl_CoA_acyltransferase"/>
</dbReference>
<evidence type="ECO:0000256" key="14">
    <source>
        <dbReference type="ARBA" id="ARBA00071796"/>
    </source>
</evidence>
<evidence type="ECO:0000256" key="11">
    <source>
        <dbReference type="ARBA" id="ARBA00052362"/>
    </source>
</evidence>
<dbReference type="GO" id="GO:0120518">
    <property type="term" value="F:protein N-terminal-methionine acetyltransferase activity"/>
    <property type="evidence" value="ECO:0007669"/>
    <property type="project" value="UniProtKB-EC"/>
</dbReference>
<evidence type="ECO:0000256" key="12">
    <source>
        <dbReference type="ARBA" id="ARBA00052477"/>
    </source>
</evidence>
<evidence type="ECO:0000256" key="13">
    <source>
        <dbReference type="ARBA" id="ARBA00066994"/>
    </source>
</evidence>
<dbReference type="PANTHER" id="PTHR45896:SF1">
    <property type="entry name" value="N-ALPHA-ACETYLTRANSFERASE 30"/>
    <property type="match status" value="1"/>
</dbReference>
<dbReference type="EMBL" id="FN654340">
    <property type="protein sequence ID" value="CBY32234.1"/>
    <property type="molecule type" value="Genomic_DNA"/>
</dbReference>
<dbReference type="PROSITE" id="PS51186">
    <property type="entry name" value="GNAT"/>
    <property type="match status" value="1"/>
</dbReference>
<evidence type="ECO:0000256" key="8">
    <source>
        <dbReference type="ARBA" id="ARBA00050754"/>
    </source>
</evidence>
<dbReference type="InterPro" id="IPR044542">
    <property type="entry name" value="NAA30-like"/>
</dbReference>
<evidence type="ECO:0000256" key="15">
    <source>
        <dbReference type="ARBA" id="ARBA00076746"/>
    </source>
</evidence>
<protein>
    <recommendedName>
        <fullName evidence="14">N-alpha-acetyltransferase 30</fullName>
        <ecNumber evidence="13">2.3.1.256</ecNumber>
    </recommendedName>
    <alternativeName>
        <fullName evidence="17">N-acetyltransferase 12</fullName>
    </alternativeName>
    <alternativeName>
        <fullName evidence="15">N-acetyltransferase MAK3 homolog</fullName>
    </alternativeName>
    <alternativeName>
        <fullName evidence="16">NatC catalytic subunit</fullName>
    </alternativeName>
</protein>
<dbReference type="AlphaFoldDB" id="E4Y9J7"/>
<evidence type="ECO:0000256" key="16">
    <source>
        <dbReference type="ARBA" id="ARBA00078622"/>
    </source>
</evidence>
<keyword evidence="3" id="KW-0963">Cytoplasm</keyword>
<evidence type="ECO:0000256" key="7">
    <source>
        <dbReference type="ARBA" id="ARBA00024025"/>
    </source>
</evidence>
<comment type="catalytic activity">
    <reaction evidence="11">
        <text>N-terminal L-methionyl-L-phenylalanyl-[protein] + acetyl-CoA = N-terminal N(alpha)-acetyl-L-methionyl-L-phenylalanyl-[protein] + CoA + H(+)</text>
        <dbReference type="Rhea" id="RHEA:50528"/>
        <dbReference type="Rhea" id="RHEA-COMP:12715"/>
        <dbReference type="Rhea" id="RHEA-COMP:12716"/>
        <dbReference type="ChEBI" id="CHEBI:15378"/>
        <dbReference type="ChEBI" id="CHEBI:57287"/>
        <dbReference type="ChEBI" id="CHEBI:57288"/>
        <dbReference type="ChEBI" id="CHEBI:133382"/>
        <dbReference type="ChEBI" id="CHEBI:133383"/>
        <dbReference type="EC" id="2.3.1.256"/>
    </reaction>
</comment>
<gene>
    <name evidence="19" type="ORF">GSOID_T00030652001</name>
</gene>
<dbReference type="Pfam" id="PF00583">
    <property type="entry name" value="Acetyltransf_1"/>
    <property type="match status" value="1"/>
</dbReference>
<dbReference type="InterPro" id="IPR000182">
    <property type="entry name" value="GNAT_dom"/>
</dbReference>
<accession>E4Y9J7</accession>
<comment type="catalytic activity">
    <reaction evidence="10">
        <text>N-terminal L-methionyl-L-tyrosyl-[protein] + acetyl-CoA = N-terminal N(alpha)-acetyl-L-methionyl-L-tyrosyl-[protein] + CoA + H(+)</text>
        <dbReference type="Rhea" id="RHEA:50532"/>
        <dbReference type="Rhea" id="RHEA-COMP:12717"/>
        <dbReference type="Rhea" id="RHEA-COMP:12718"/>
        <dbReference type="ChEBI" id="CHEBI:15378"/>
        <dbReference type="ChEBI" id="CHEBI:57287"/>
        <dbReference type="ChEBI" id="CHEBI:57288"/>
        <dbReference type="ChEBI" id="CHEBI:133384"/>
        <dbReference type="ChEBI" id="CHEBI:133385"/>
        <dbReference type="EC" id="2.3.1.256"/>
    </reaction>
</comment>
<dbReference type="FunFam" id="3.40.630.30:FF:000010">
    <property type="entry name" value="Putative N-alpha-acetyltransferase 30"/>
    <property type="match status" value="1"/>
</dbReference>
<comment type="subcellular location">
    <subcellularLocation>
        <location evidence="2">Cytoplasm</location>
    </subcellularLocation>
    <subcellularLocation>
        <location evidence="1">Nucleus</location>
    </subcellularLocation>
</comment>
<sequence length="167" mass="19769">MSGLVLPPPENKQDVKYAPYKDETEMRDIMDVVQVDFSEPYNIYTYRYFIHNFRPQLCFLARDPHDNTVIGAIVCKLDRHKNIIRRGYIAMLAVDKRYRKRGIGKELVRRAIEAMDAEGCDEVVLETEITNLGAIRLYERLGFVRDERLFQYYLNGVDAFRLKLWLR</sequence>
<evidence type="ECO:0000256" key="3">
    <source>
        <dbReference type="ARBA" id="ARBA00022490"/>
    </source>
</evidence>
<keyword evidence="4" id="KW-0808">Transferase</keyword>
<comment type="catalytic activity">
    <reaction evidence="9">
        <text>N-terminal L-methionyl-L-leucyl-[protein] + acetyl-CoA = N-terminal N(alpha)-acetyl-L-methionyl-L-leucyl-[protein] + CoA + H(+)</text>
        <dbReference type="Rhea" id="RHEA:50520"/>
        <dbReference type="Rhea" id="RHEA-COMP:12711"/>
        <dbReference type="Rhea" id="RHEA-COMP:12712"/>
        <dbReference type="ChEBI" id="CHEBI:15378"/>
        <dbReference type="ChEBI" id="CHEBI:57287"/>
        <dbReference type="ChEBI" id="CHEBI:57288"/>
        <dbReference type="ChEBI" id="CHEBI:133377"/>
        <dbReference type="ChEBI" id="CHEBI:133378"/>
        <dbReference type="EC" id="2.3.1.256"/>
    </reaction>
</comment>
<evidence type="ECO:0000256" key="1">
    <source>
        <dbReference type="ARBA" id="ARBA00004123"/>
    </source>
</evidence>
<dbReference type="Proteomes" id="UP000011014">
    <property type="component" value="Unassembled WGS sequence"/>
</dbReference>
<keyword evidence="5" id="KW-0539">Nucleus</keyword>
<dbReference type="CDD" id="cd04301">
    <property type="entry name" value="NAT_SF"/>
    <property type="match status" value="1"/>
</dbReference>
<evidence type="ECO:0000313" key="19">
    <source>
        <dbReference type="EMBL" id="CBY32234.1"/>
    </source>
</evidence>
<evidence type="ECO:0000256" key="17">
    <source>
        <dbReference type="ARBA" id="ARBA00079214"/>
    </source>
</evidence>
<dbReference type="GO" id="GO:0031417">
    <property type="term" value="C:NatC complex"/>
    <property type="evidence" value="ECO:0007669"/>
    <property type="project" value="UniProtKB-ARBA"/>
</dbReference>
<name>E4Y9J7_OIKDI</name>
<feature type="domain" description="N-acetyltransferase" evidence="18">
    <location>
        <begin position="15"/>
        <end position="167"/>
    </location>
</feature>
<evidence type="ECO:0000256" key="5">
    <source>
        <dbReference type="ARBA" id="ARBA00023242"/>
    </source>
</evidence>
<evidence type="ECO:0000256" key="6">
    <source>
        <dbReference type="ARBA" id="ARBA00023315"/>
    </source>
</evidence>
<evidence type="ECO:0000256" key="2">
    <source>
        <dbReference type="ARBA" id="ARBA00004496"/>
    </source>
</evidence>
<dbReference type="EC" id="2.3.1.256" evidence="13"/>